<comment type="subcellular location">
    <subcellularLocation>
        <location evidence="1">Membrane</location>
        <topology evidence="1">Multi-pass membrane protein</topology>
    </subcellularLocation>
</comment>
<evidence type="ECO:0000259" key="9">
    <source>
        <dbReference type="Pfam" id="PF16916"/>
    </source>
</evidence>
<feature type="transmembrane region" description="Helical" evidence="7">
    <location>
        <begin position="41"/>
        <end position="58"/>
    </location>
</feature>
<dbReference type="FunFam" id="1.20.1510.10:FF:000006">
    <property type="entry name" value="Divalent cation efflux transporter"/>
    <property type="match status" value="1"/>
</dbReference>
<dbReference type="InterPro" id="IPR058533">
    <property type="entry name" value="Cation_efflux_TM"/>
</dbReference>
<proteinExistence type="inferred from homology"/>
<dbReference type="InterPro" id="IPR027469">
    <property type="entry name" value="Cation_efflux_TMD_sf"/>
</dbReference>
<feature type="transmembrane region" description="Helical" evidence="7">
    <location>
        <begin position="178"/>
        <end position="196"/>
    </location>
</feature>
<evidence type="ECO:0000256" key="5">
    <source>
        <dbReference type="ARBA" id="ARBA00022989"/>
    </source>
</evidence>
<keyword evidence="6 7" id="KW-0472">Membrane</keyword>
<dbReference type="InterPro" id="IPR050291">
    <property type="entry name" value="CDF_Transporter"/>
</dbReference>
<evidence type="ECO:0000256" key="6">
    <source>
        <dbReference type="ARBA" id="ARBA00023136"/>
    </source>
</evidence>
<name>A0A162FGL7_METOA</name>
<organism evidence="10 11">
    <name type="scientific">Methanobrevibacter oralis</name>
    <dbReference type="NCBI Taxonomy" id="66851"/>
    <lineage>
        <taxon>Archaea</taxon>
        <taxon>Methanobacteriati</taxon>
        <taxon>Methanobacteriota</taxon>
        <taxon>Methanomada group</taxon>
        <taxon>Methanobacteria</taxon>
        <taxon>Methanobacteriales</taxon>
        <taxon>Methanobacteriaceae</taxon>
        <taxon>Methanobrevibacter</taxon>
    </lineage>
</organism>
<feature type="domain" description="Cation efflux protein cytoplasmic" evidence="9">
    <location>
        <begin position="209"/>
        <end position="276"/>
    </location>
</feature>
<feature type="transmembrane region" description="Helical" evidence="7">
    <location>
        <begin position="108"/>
        <end position="129"/>
    </location>
</feature>
<comment type="similarity">
    <text evidence="2">Belongs to the cation diffusion facilitator (CDF) transporter (TC 2.A.4) family.</text>
</comment>
<evidence type="ECO:0000256" key="2">
    <source>
        <dbReference type="ARBA" id="ARBA00008114"/>
    </source>
</evidence>
<dbReference type="Gene3D" id="1.20.1510.10">
    <property type="entry name" value="Cation efflux protein transmembrane domain"/>
    <property type="match status" value="1"/>
</dbReference>
<dbReference type="STRING" id="66851.MBORA_10760"/>
<feature type="transmembrane region" description="Helical" evidence="7">
    <location>
        <begin position="78"/>
        <end position="96"/>
    </location>
</feature>
<dbReference type="SUPFAM" id="SSF161111">
    <property type="entry name" value="Cation efflux protein transmembrane domain-like"/>
    <property type="match status" value="1"/>
</dbReference>
<dbReference type="GO" id="GO:0008324">
    <property type="term" value="F:monoatomic cation transmembrane transporter activity"/>
    <property type="evidence" value="ECO:0007669"/>
    <property type="project" value="InterPro"/>
</dbReference>
<feature type="domain" description="Cation efflux protein transmembrane" evidence="8">
    <location>
        <begin position="12"/>
        <end position="202"/>
    </location>
</feature>
<dbReference type="InterPro" id="IPR036837">
    <property type="entry name" value="Cation_efflux_CTD_sf"/>
</dbReference>
<evidence type="ECO:0000256" key="3">
    <source>
        <dbReference type="ARBA" id="ARBA00022448"/>
    </source>
</evidence>
<keyword evidence="11" id="KW-1185">Reference proteome</keyword>
<comment type="caution">
    <text evidence="10">The sequence shown here is derived from an EMBL/GenBank/DDBJ whole genome shotgun (WGS) entry which is preliminary data.</text>
</comment>
<dbReference type="SUPFAM" id="SSF160240">
    <property type="entry name" value="Cation efflux protein cytoplasmic domain-like"/>
    <property type="match status" value="1"/>
</dbReference>
<feature type="transmembrane region" description="Helical" evidence="7">
    <location>
        <begin position="12"/>
        <end position="35"/>
    </location>
</feature>
<evidence type="ECO:0000313" key="11">
    <source>
        <dbReference type="Proteomes" id="UP000077428"/>
    </source>
</evidence>
<reference evidence="11" key="1">
    <citation type="journal article" date="2016" name="Genome Announc.">
        <title>Draft Genome Sequences of Methanobrevibacter curvatus DSM11111, Methanobrevibacter cuticularis DSM11139, Methanobrevibacter filiformis DSM11501, and Methanobrevibacter oralis DSM7256.</title>
        <authorList>
            <person name="Poehlein A."/>
            <person name="Seedorf H."/>
        </authorList>
    </citation>
    <scope>NUCLEOTIDE SEQUENCE [LARGE SCALE GENOMIC DNA]</scope>
    <source>
        <strain evidence="11">DSM 7256 / JCM 30027 / ZR</strain>
    </source>
</reference>
<dbReference type="InterPro" id="IPR002524">
    <property type="entry name" value="Cation_efflux"/>
</dbReference>
<protein>
    <submittedName>
        <fullName evidence="10">Cation efflux system proteinc</fullName>
    </submittedName>
</protein>
<keyword evidence="4 7" id="KW-0812">Transmembrane</keyword>
<dbReference type="PANTHER" id="PTHR43840">
    <property type="entry name" value="MITOCHONDRIAL METAL TRANSPORTER 1-RELATED"/>
    <property type="match status" value="1"/>
</dbReference>
<dbReference type="Gene3D" id="3.30.70.1350">
    <property type="entry name" value="Cation efflux protein, cytoplasmic domain"/>
    <property type="match status" value="1"/>
</dbReference>
<dbReference type="RefSeq" id="WP_042692548.1">
    <property type="nucleotide sequence ID" value="NZ_CABMAB010000010.1"/>
</dbReference>
<dbReference type="Pfam" id="PF01545">
    <property type="entry name" value="Cation_efflux"/>
    <property type="match status" value="1"/>
</dbReference>
<evidence type="ECO:0000256" key="4">
    <source>
        <dbReference type="ARBA" id="ARBA00022692"/>
    </source>
</evidence>
<gene>
    <name evidence="10" type="ORF">MBORA_10760</name>
</gene>
<keyword evidence="3" id="KW-0813">Transport</keyword>
<evidence type="ECO:0000256" key="7">
    <source>
        <dbReference type="SAM" id="Phobius"/>
    </source>
</evidence>
<dbReference type="OrthoDB" id="8907at2157"/>
<keyword evidence="5 7" id="KW-1133">Transmembrane helix</keyword>
<dbReference type="EMBL" id="LWMU01000064">
    <property type="protein sequence ID" value="KZX12755.1"/>
    <property type="molecule type" value="Genomic_DNA"/>
</dbReference>
<sequence>MTRQSKIIKTSIIGIVVNLILVAFKAVVGILTNSIAITLDAVNNLTDAVSSIITIIGAKLSGKAPDKNHPYGYGRIEYFSSVIIAAIVLWAGITAFQESWPKIFTPDVTHYTTVSLFIIAVAVFVKFVLGRYVKGVGENINSQALVASGSDAFFDGVLSLSTLVAAIISLLYNISLEGILGVVISLVIIKASLNMLKETLDNMIGLRIDSDLSKKIKDSVEEFDEVYGAYDLSLHSYGPEDMQGSIHIEVSDDLTSRDIHKLTREIRFKVYREFSIILTIGIYAKNAKFSEIYNNILDITKKYEEVLQVHGFYVDEEKQLVSFDMIVDFDANRDDVKEKILNEIKIKYPQFNYFILDDYDVSD</sequence>
<evidence type="ECO:0000259" key="8">
    <source>
        <dbReference type="Pfam" id="PF01545"/>
    </source>
</evidence>
<dbReference type="AlphaFoldDB" id="A0A162FGL7"/>
<dbReference type="GO" id="GO:0016020">
    <property type="term" value="C:membrane"/>
    <property type="evidence" value="ECO:0007669"/>
    <property type="project" value="UniProtKB-SubCell"/>
</dbReference>
<dbReference type="NCBIfam" id="TIGR01297">
    <property type="entry name" value="CDF"/>
    <property type="match status" value="1"/>
</dbReference>
<dbReference type="InterPro" id="IPR027470">
    <property type="entry name" value="Cation_efflux_CTD"/>
</dbReference>
<dbReference type="PANTHER" id="PTHR43840:SF50">
    <property type="entry name" value="MANGANESE EFFLUX SYSTEM PROTEIN MNES"/>
    <property type="match status" value="1"/>
</dbReference>
<dbReference type="Pfam" id="PF16916">
    <property type="entry name" value="ZT_dimer"/>
    <property type="match status" value="1"/>
</dbReference>
<evidence type="ECO:0000256" key="1">
    <source>
        <dbReference type="ARBA" id="ARBA00004141"/>
    </source>
</evidence>
<evidence type="ECO:0000313" key="10">
    <source>
        <dbReference type="EMBL" id="KZX12755.1"/>
    </source>
</evidence>
<dbReference type="PATRIC" id="fig|66851.6.peg.1177"/>
<accession>A0A162FGL7</accession>
<dbReference type="Proteomes" id="UP000077428">
    <property type="component" value="Unassembled WGS sequence"/>
</dbReference>